<evidence type="ECO:0000313" key="2">
    <source>
        <dbReference type="Proteomes" id="UP001060919"/>
    </source>
</evidence>
<evidence type="ECO:0000313" key="1">
    <source>
        <dbReference type="EMBL" id="BDS14173.1"/>
    </source>
</evidence>
<name>A0A915YJ59_9BACT</name>
<dbReference type="KEGG" id="aup:AsAng_0049510"/>
<accession>A0A915YJ59</accession>
<evidence type="ECO:0008006" key="3">
    <source>
        <dbReference type="Google" id="ProtNLM"/>
    </source>
</evidence>
<organism evidence="1 2">
    <name type="scientific">Aureispira anguillae</name>
    <dbReference type="NCBI Taxonomy" id="2864201"/>
    <lineage>
        <taxon>Bacteria</taxon>
        <taxon>Pseudomonadati</taxon>
        <taxon>Bacteroidota</taxon>
        <taxon>Saprospiria</taxon>
        <taxon>Saprospirales</taxon>
        <taxon>Saprospiraceae</taxon>
        <taxon>Aureispira</taxon>
    </lineage>
</organism>
<sequence length="41" mass="4710">MKPVVVQLPMLFSCKKGGGDDQKNDRFKHIKIVQNLKINLK</sequence>
<gene>
    <name evidence="1" type="ORF">AsAng_0049510</name>
</gene>
<dbReference type="Proteomes" id="UP001060919">
    <property type="component" value="Chromosome"/>
</dbReference>
<proteinExistence type="predicted"/>
<dbReference type="EMBL" id="AP026867">
    <property type="protein sequence ID" value="BDS14173.1"/>
    <property type="molecule type" value="Genomic_DNA"/>
</dbReference>
<keyword evidence="2" id="KW-1185">Reference proteome</keyword>
<reference evidence="1" key="1">
    <citation type="submission" date="2022-09" db="EMBL/GenBank/DDBJ databases">
        <title>Aureispira anguillicida sp. nov., isolated from Leptocephalus of Japanese eel Anguilla japonica.</title>
        <authorList>
            <person name="Yuasa K."/>
            <person name="Mekata T."/>
            <person name="Ikunari K."/>
        </authorList>
    </citation>
    <scope>NUCLEOTIDE SEQUENCE</scope>
    <source>
        <strain evidence="1">EL160426</strain>
    </source>
</reference>
<protein>
    <recommendedName>
        <fullName evidence="3">Lipoprotein</fullName>
    </recommendedName>
</protein>
<dbReference type="AlphaFoldDB" id="A0A915YJ59"/>